<dbReference type="EMBL" id="SZYD01000010">
    <property type="protein sequence ID" value="KAD4982437.1"/>
    <property type="molecule type" value="Genomic_DNA"/>
</dbReference>
<dbReference type="GO" id="GO:0005634">
    <property type="term" value="C:nucleus"/>
    <property type="evidence" value="ECO:0007669"/>
    <property type="project" value="InterPro"/>
</dbReference>
<name>A0A5N6NMA4_9ASTR</name>
<sequence length="504" mass="56709">MGTKRRRGGDGGIEENTMAILDTNCFSKSTQHIADDSAYHLCVRLNLITHIGLISFLRALRFVYCVLFVGLSFLEAVRSVFLVPENASAPTNKMYKAIFQILRVEKSLDLIMSSYQLLLELDKVYIVCLLNYFVIKLYVTAINYLKFLVMQAWSPFTFGTDVTPSEKQDHDKISGSMDVTEFHLLLEGLSKVPDEANTDILNLEPLRNMLLFQYLVYLLKGDFVPRNLAFTESSDWITLRESLLNMILVSRKISYKGLVKDCLSMMCELSQFSRDCSHDMRPAESGSTEITEKCYTAVALALPEVVKRTCAAVQKLLLMIIELDSSKKAADLEGWTTRADGTRTPAIEIILDEVSYDKNILFPFFQALDKPKLKLDLIVQYLKKYIPKTSVRTRRSSGSTNDESFGGVLNCFSNGNSTKSIIKKISSEVTQLLLAHAFQQAYIMLPSQHSTESKEDTAENPLTSICNDMISAFTCLKKADKDTEILPFGKEALFTAAIMLSRNS</sequence>
<dbReference type="Proteomes" id="UP000326396">
    <property type="component" value="Linkage Group LG18"/>
</dbReference>
<dbReference type="InterPro" id="IPR034561">
    <property type="entry name" value="SNI1"/>
</dbReference>
<dbReference type="AlphaFoldDB" id="A0A5N6NMA4"/>
<evidence type="ECO:0000313" key="1">
    <source>
        <dbReference type="EMBL" id="KAD4982431.1"/>
    </source>
</evidence>
<dbReference type="GO" id="GO:0000976">
    <property type="term" value="F:transcription cis-regulatory region binding"/>
    <property type="evidence" value="ECO:0007669"/>
    <property type="project" value="TreeGrafter"/>
</dbReference>
<gene>
    <name evidence="1" type="ORF">E3N88_19102</name>
    <name evidence="2" type="ORF">E3N88_19108</name>
</gene>
<comment type="caution">
    <text evidence="2">The sequence shown here is derived from an EMBL/GenBank/DDBJ whole genome shotgun (WGS) entry which is preliminary data.</text>
</comment>
<organism evidence="2 3">
    <name type="scientific">Mikania micrantha</name>
    <name type="common">bitter vine</name>
    <dbReference type="NCBI Taxonomy" id="192012"/>
    <lineage>
        <taxon>Eukaryota</taxon>
        <taxon>Viridiplantae</taxon>
        <taxon>Streptophyta</taxon>
        <taxon>Embryophyta</taxon>
        <taxon>Tracheophyta</taxon>
        <taxon>Spermatophyta</taxon>
        <taxon>Magnoliopsida</taxon>
        <taxon>eudicotyledons</taxon>
        <taxon>Gunneridae</taxon>
        <taxon>Pentapetalae</taxon>
        <taxon>asterids</taxon>
        <taxon>campanulids</taxon>
        <taxon>Asterales</taxon>
        <taxon>Asteraceae</taxon>
        <taxon>Asteroideae</taxon>
        <taxon>Heliantheae alliance</taxon>
        <taxon>Eupatorieae</taxon>
        <taxon>Mikania</taxon>
    </lineage>
</organism>
<evidence type="ECO:0000313" key="3">
    <source>
        <dbReference type="Proteomes" id="UP000326396"/>
    </source>
</evidence>
<dbReference type="PANTHER" id="PTHR37243">
    <property type="entry name" value="NEGATIVE REGULATOR OF SYSTEMIC ACQUIRED RESISTANCE SNI1"/>
    <property type="match status" value="1"/>
</dbReference>
<proteinExistence type="predicted"/>
<protein>
    <submittedName>
        <fullName evidence="2">Uncharacterized protein</fullName>
    </submittedName>
</protein>
<accession>A0A5N6NMA4</accession>
<dbReference type="PANTHER" id="PTHR37243:SF2">
    <property type="entry name" value="NEGATIVE REGULATOR OF SYSTEMIC ACQUIRED RESISTANCE SNI1"/>
    <property type="match status" value="1"/>
</dbReference>
<dbReference type="OrthoDB" id="1885692at2759"/>
<dbReference type="EMBL" id="SZYD01000010">
    <property type="protein sequence ID" value="KAD4982431.1"/>
    <property type="molecule type" value="Genomic_DNA"/>
</dbReference>
<dbReference type="GO" id="GO:0006974">
    <property type="term" value="P:DNA damage response"/>
    <property type="evidence" value="ECO:0007669"/>
    <property type="project" value="InterPro"/>
</dbReference>
<reference evidence="2 3" key="1">
    <citation type="submission" date="2019-05" db="EMBL/GenBank/DDBJ databases">
        <title>Mikania micrantha, genome provides insights into the molecular mechanism of rapid growth.</title>
        <authorList>
            <person name="Liu B."/>
        </authorList>
    </citation>
    <scope>NUCLEOTIDE SEQUENCE [LARGE SCALE GENOMIC DNA]</scope>
    <source>
        <strain evidence="2">NLD-2019</strain>
        <tissue evidence="2">Leaf</tissue>
    </source>
</reference>
<keyword evidence="3" id="KW-1185">Reference proteome</keyword>
<dbReference type="GO" id="GO:0030915">
    <property type="term" value="C:Smc5-Smc6 complex"/>
    <property type="evidence" value="ECO:0007669"/>
    <property type="project" value="InterPro"/>
</dbReference>
<dbReference type="GO" id="GO:0045892">
    <property type="term" value="P:negative regulation of DNA-templated transcription"/>
    <property type="evidence" value="ECO:0007669"/>
    <property type="project" value="InterPro"/>
</dbReference>
<evidence type="ECO:0000313" key="2">
    <source>
        <dbReference type="EMBL" id="KAD4982437.1"/>
    </source>
</evidence>
<dbReference type="GO" id="GO:0010113">
    <property type="term" value="P:negative regulation of systemic acquired resistance"/>
    <property type="evidence" value="ECO:0007669"/>
    <property type="project" value="TreeGrafter"/>
</dbReference>